<feature type="domain" description="CUB-like" evidence="2">
    <location>
        <begin position="20"/>
        <end position="133"/>
    </location>
</feature>
<dbReference type="Proteomes" id="UP000827892">
    <property type="component" value="Chromosome I"/>
</dbReference>
<evidence type="ECO:0000313" key="5">
    <source>
        <dbReference type="EMBL" id="ULU09278.1"/>
    </source>
</evidence>
<evidence type="ECO:0008006" key="7">
    <source>
        <dbReference type="Google" id="ProtNLM"/>
    </source>
</evidence>
<dbReference type="PANTHER" id="PTHR47407:SF2">
    <property type="entry name" value="CUB-LIKE DOMAIN-CONTAINING PROTEIN-RELATED"/>
    <property type="match status" value="1"/>
</dbReference>
<proteinExistence type="predicted"/>
<reference evidence="5 6" key="1">
    <citation type="submission" date="2022-05" db="EMBL/GenBank/DDBJ databases">
        <title>Chromosome-level reference genomes for two strains of Caenorhabditis briggsae: an improved platform for comparative genomics.</title>
        <authorList>
            <person name="Stevens L."/>
            <person name="Andersen E.C."/>
        </authorList>
    </citation>
    <scope>NUCLEOTIDE SEQUENCE [LARGE SCALE GENOMIC DNA]</scope>
    <source>
        <strain evidence="5">QX1410_ONT</strain>
        <tissue evidence="5">Whole-organism</tissue>
    </source>
</reference>
<evidence type="ECO:0000259" key="3">
    <source>
        <dbReference type="Pfam" id="PF24511"/>
    </source>
</evidence>
<dbReference type="RefSeq" id="XP_002646473.2">
    <property type="nucleotide sequence ID" value="XM_002646427.2"/>
</dbReference>
<dbReference type="InterPro" id="IPR003366">
    <property type="entry name" value="CUB-like_dom"/>
</dbReference>
<evidence type="ECO:0000256" key="1">
    <source>
        <dbReference type="SAM" id="SignalP"/>
    </source>
</evidence>
<name>A0AAE9IWR3_CAEBR</name>
<dbReference type="InterPro" id="IPR056013">
    <property type="entry name" value="DUF7591"/>
</dbReference>
<evidence type="ECO:0000313" key="6">
    <source>
        <dbReference type="Proteomes" id="UP000827892"/>
    </source>
</evidence>
<gene>
    <name evidence="5" type="ORF">L3Y34_013998</name>
</gene>
<dbReference type="Pfam" id="PF24511">
    <property type="entry name" value="DUF7591"/>
    <property type="match status" value="1"/>
</dbReference>
<feature type="signal peptide" evidence="1">
    <location>
        <begin position="1"/>
        <end position="19"/>
    </location>
</feature>
<dbReference type="AlphaFoldDB" id="A0AAE9IWR3"/>
<dbReference type="EMBL" id="CP090891">
    <property type="protein sequence ID" value="ULU09278.1"/>
    <property type="molecule type" value="Genomic_DNA"/>
</dbReference>
<dbReference type="Pfam" id="PF02408">
    <property type="entry name" value="CUB_2"/>
    <property type="match status" value="1"/>
</dbReference>
<dbReference type="InterPro" id="IPR056014">
    <property type="entry name" value="DUF7592"/>
</dbReference>
<feature type="domain" description="DUF7592" evidence="4">
    <location>
        <begin position="144"/>
        <end position="237"/>
    </location>
</feature>
<feature type="domain" description="DUF7591" evidence="3">
    <location>
        <begin position="254"/>
        <end position="357"/>
    </location>
</feature>
<accession>A0AAE9IWR3</accession>
<sequence>MGFYIGTFLFLALSNRVLADGPACPGTLNPPNGISNEFWYPDHWNPVLLSNGYNCVYQMNVPQGWSSYVVVTAIPTSNLTNSPILQVVDFNQKVENFQSANNEKFYFITPGGSIKLSTQSTTVSFQFSVQWYSNIAVNQPRFLNLSASDSQPIIVPGPNIFDEYPLNSRVTAETRASVITIPSDDRFERAEPTKNLRSILIFDGPNENSTCLGTAYQLLNSNRQWVSTGKFLTIVQLQPLPYVMGSPLLIQDFENTKEFGEYRVVGGVDTRSIVMDASKQASAFSTYSPLGSTSDCLINITGTGTLEVYYGGITESKSNLIATYPASSTAPNLPQILRGVVRTYVLTGGIATVHIARYGYFCNIIEKNLNGFITSTEYRTNLSLLTPLDSTFYYSKEQFNYTLNVQNVDLSQNKSLQLKITNNKTDVLNVVYNSSNPPMLNTVFSGVGTEMEVSYSSPYLPLNAKKDGFYIDFTATKVKWSTAKSFSFIEILRRFFGLDYF</sequence>
<dbReference type="PANTHER" id="PTHR47407">
    <property type="entry name" value="PROTEIN CBG15905-RELATED"/>
    <property type="match status" value="1"/>
</dbReference>
<evidence type="ECO:0000259" key="4">
    <source>
        <dbReference type="Pfam" id="PF24512"/>
    </source>
</evidence>
<dbReference type="Pfam" id="PF24512">
    <property type="entry name" value="DUF7592"/>
    <property type="match status" value="1"/>
</dbReference>
<feature type="chain" id="PRO_5041993205" description="CUB-like domain-containing protein" evidence="1">
    <location>
        <begin position="20"/>
        <end position="501"/>
    </location>
</feature>
<keyword evidence="1" id="KW-0732">Signal</keyword>
<evidence type="ECO:0000259" key="2">
    <source>
        <dbReference type="Pfam" id="PF02408"/>
    </source>
</evidence>
<organism evidence="5 6">
    <name type="scientific">Caenorhabditis briggsae</name>
    <dbReference type="NCBI Taxonomy" id="6238"/>
    <lineage>
        <taxon>Eukaryota</taxon>
        <taxon>Metazoa</taxon>
        <taxon>Ecdysozoa</taxon>
        <taxon>Nematoda</taxon>
        <taxon>Chromadorea</taxon>
        <taxon>Rhabditida</taxon>
        <taxon>Rhabditina</taxon>
        <taxon>Rhabditomorpha</taxon>
        <taxon>Rhabditoidea</taxon>
        <taxon>Rhabditidae</taxon>
        <taxon>Peloderinae</taxon>
        <taxon>Caenorhabditis</taxon>
    </lineage>
</organism>
<dbReference type="KEGG" id="cbr:CBG_19445"/>
<protein>
    <recommendedName>
        <fullName evidence="7">CUB-like domain-containing protein</fullName>
    </recommendedName>
</protein>